<evidence type="ECO:0008006" key="4">
    <source>
        <dbReference type="Google" id="ProtNLM"/>
    </source>
</evidence>
<accession>A0A929L4M2</accession>
<dbReference type="PROSITE" id="PS51257">
    <property type="entry name" value="PROKAR_LIPOPROTEIN"/>
    <property type="match status" value="1"/>
</dbReference>
<organism evidence="2 3">
    <name type="scientific">Mucilaginibacter myungsuensis</name>
    <dbReference type="NCBI Taxonomy" id="649104"/>
    <lineage>
        <taxon>Bacteria</taxon>
        <taxon>Pseudomonadati</taxon>
        <taxon>Bacteroidota</taxon>
        <taxon>Sphingobacteriia</taxon>
        <taxon>Sphingobacteriales</taxon>
        <taxon>Sphingobacteriaceae</taxon>
        <taxon>Mucilaginibacter</taxon>
    </lineage>
</organism>
<evidence type="ECO:0000256" key="1">
    <source>
        <dbReference type="SAM" id="SignalP"/>
    </source>
</evidence>
<evidence type="ECO:0000313" key="3">
    <source>
        <dbReference type="Proteomes" id="UP000622475"/>
    </source>
</evidence>
<dbReference type="RefSeq" id="WP_194113179.1">
    <property type="nucleotide sequence ID" value="NZ_JADFFL010000008.1"/>
</dbReference>
<name>A0A929L4M2_9SPHI</name>
<keyword evidence="3" id="KW-1185">Reference proteome</keyword>
<gene>
    <name evidence="2" type="ORF">IRJ16_18750</name>
</gene>
<protein>
    <recommendedName>
        <fullName evidence="4">DUF4251 domain-containing protein</fullName>
    </recommendedName>
</protein>
<dbReference type="EMBL" id="JADFFL010000008">
    <property type="protein sequence ID" value="MBE9663930.1"/>
    <property type="molecule type" value="Genomic_DNA"/>
</dbReference>
<comment type="caution">
    <text evidence="2">The sequence shown here is derived from an EMBL/GenBank/DDBJ whole genome shotgun (WGS) entry which is preliminary data.</text>
</comment>
<dbReference type="Proteomes" id="UP000622475">
    <property type="component" value="Unassembled WGS sequence"/>
</dbReference>
<reference evidence="2" key="1">
    <citation type="submission" date="2020-10" db="EMBL/GenBank/DDBJ databases">
        <title>Mucilaginibacter mali sp. nov., isolated from rhizosphere soil of apple orchard.</title>
        <authorList>
            <person name="Lee J.-S."/>
            <person name="Kim H.S."/>
            <person name="Kim J.-S."/>
        </authorList>
    </citation>
    <scope>NUCLEOTIDE SEQUENCE</scope>
    <source>
        <strain evidence="2">KCTC 22746</strain>
    </source>
</reference>
<proteinExistence type="predicted"/>
<feature type="signal peptide" evidence="1">
    <location>
        <begin position="1"/>
        <end position="23"/>
    </location>
</feature>
<sequence>MKTFTQNLRWTLATVMVVIVAFASCKKDTQNEAVDAIVKQEELKKKIADIIPKQYQDTLAKLGLVLNTETAPPALEGSFAFKPLRLLKSNRPQDSPNLSFADASVRFFAQDKDNNIKIIGNNLLNTADTSIVTAISGTGNSFTVYGKVKSVAGTNSAIFGIIISGEKNGATLSNIRYGIINIDNSNGGTRFIKQGDARAVFDTDFVSQAITF</sequence>
<keyword evidence="1" id="KW-0732">Signal</keyword>
<dbReference type="AlphaFoldDB" id="A0A929L4M2"/>
<feature type="chain" id="PRO_5037198083" description="DUF4251 domain-containing protein" evidence="1">
    <location>
        <begin position="24"/>
        <end position="212"/>
    </location>
</feature>
<evidence type="ECO:0000313" key="2">
    <source>
        <dbReference type="EMBL" id="MBE9663930.1"/>
    </source>
</evidence>